<proteinExistence type="predicted"/>
<evidence type="ECO:0000313" key="7">
    <source>
        <dbReference type="EMBL" id="KAF7524119.1"/>
    </source>
</evidence>
<dbReference type="InterPro" id="IPR050613">
    <property type="entry name" value="Sec_Metabolite_Reg"/>
</dbReference>
<dbReference type="Pfam" id="PF04082">
    <property type="entry name" value="Fungal_trans"/>
    <property type="match status" value="1"/>
</dbReference>
<dbReference type="GO" id="GO:0003677">
    <property type="term" value="F:DNA binding"/>
    <property type="evidence" value="ECO:0007669"/>
    <property type="project" value="InterPro"/>
</dbReference>
<dbReference type="GO" id="GO:0005634">
    <property type="term" value="C:nucleus"/>
    <property type="evidence" value="ECO:0007669"/>
    <property type="project" value="UniProtKB-SubCell"/>
</dbReference>
<feature type="domain" description="Xylanolytic transcriptional activator regulatory" evidence="6">
    <location>
        <begin position="62"/>
        <end position="135"/>
    </location>
</feature>
<organism evidence="7 8">
    <name type="scientific">Penicillium crustosum</name>
    <name type="common">Blue mold fungus</name>
    <dbReference type="NCBI Taxonomy" id="36656"/>
    <lineage>
        <taxon>Eukaryota</taxon>
        <taxon>Fungi</taxon>
        <taxon>Dikarya</taxon>
        <taxon>Ascomycota</taxon>
        <taxon>Pezizomycotina</taxon>
        <taxon>Eurotiomycetes</taxon>
        <taxon>Eurotiomycetidae</taxon>
        <taxon>Eurotiales</taxon>
        <taxon>Aspergillaceae</taxon>
        <taxon>Penicillium</taxon>
    </lineage>
</organism>
<evidence type="ECO:0000313" key="8">
    <source>
        <dbReference type="Proteomes" id="UP000701341"/>
    </source>
</evidence>
<dbReference type="SMART" id="SM00906">
    <property type="entry name" value="Fungal_trans"/>
    <property type="match status" value="1"/>
</dbReference>
<dbReference type="Proteomes" id="UP000701341">
    <property type="component" value="Unassembled WGS sequence"/>
</dbReference>
<evidence type="ECO:0000256" key="2">
    <source>
        <dbReference type="ARBA" id="ARBA00022723"/>
    </source>
</evidence>
<evidence type="ECO:0000256" key="3">
    <source>
        <dbReference type="ARBA" id="ARBA00023015"/>
    </source>
</evidence>
<dbReference type="GO" id="GO:0006351">
    <property type="term" value="P:DNA-templated transcription"/>
    <property type="evidence" value="ECO:0007669"/>
    <property type="project" value="InterPro"/>
</dbReference>
<dbReference type="PANTHER" id="PTHR31001:SF50">
    <property type="entry name" value="ZN(II)2CYS6 TRANSCRIPTION FACTOR (EUROFUNG)"/>
    <property type="match status" value="1"/>
</dbReference>
<dbReference type="InterPro" id="IPR007219">
    <property type="entry name" value="XnlR_reg_dom"/>
</dbReference>
<name>A0A9P5GLZ1_PENCR</name>
<comment type="caution">
    <text evidence="7">The sequence shown here is derived from an EMBL/GenBank/DDBJ whole genome shotgun (WGS) entry which is preliminary data.</text>
</comment>
<keyword evidence="5" id="KW-0539">Nucleus</keyword>
<dbReference type="CDD" id="cd12148">
    <property type="entry name" value="fungal_TF_MHR"/>
    <property type="match status" value="1"/>
</dbReference>
<evidence type="ECO:0000259" key="6">
    <source>
        <dbReference type="SMART" id="SM00906"/>
    </source>
</evidence>
<protein>
    <recommendedName>
        <fullName evidence="6">Xylanolytic transcriptional activator regulatory domain-containing protein</fullName>
    </recommendedName>
</protein>
<dbReference type="GO" id="GO:0008270">
    <property type="term" value="F:zinc ion binding"/>
    <property type="evidence" value="ECO:0007669"/>
    <property type="project" value="InterPro"/>
</dbReference>
<dbReference type="PANTHER" id="PTHR31001">
    <property type="entry name" value="UNCHARACTERIZED TRANSCRIPTIONAL REGULATORY PROTEIN"/>
    <property type="match status" value="1"/>
</dbReference>
<comment type="subcellular location">
    <subcellularLocation>
        <location evidence="1">Nucleus</location>
    </subcellularLocation>
</comment>
<evidence type="ECO:0000256" key="5">
    <source>
        <dbReference type="ARBA" id="ARBA00023242"/>
    </source>
</evidence>
<keyword evidence="4" id="KW-0804">Transcription</keyword>
<reference evidence="7" key="1">
    <citation type="submission" date="2020-02" db="EMBL/GenBank/DDBJ databases">
        <authorList>
            <person name="Lichtner F.J."/>
        </authorList>
    </citation>
    <scope>NUCLEOTIDE SEQUENCE</scope>
    <source>
        <strain evidence="7">G10</strain>
    </source>
</reference>
<keyword evidence="2" id="KW-0479">Metal-binding</keyword>
<gene>
    <name evidence="7" type="ORF">PCG10_006023</name>
</gene>
<dbReference type="AlphaFoldDB" id="A0A9P5GLZ1"/>
<accession>A0A9P5GLZ1</accession>
<evidence type="ECO:0000256" key="1">
    <source>
        <dbReference type="ARBA" id="ARBA00004123"/>
    </source>
</evidence>
<dbReference type="EMBL" id="JAAOZQ010000039">
    <property type="protein sequence ID" value="KAF7524119.1"/>
    <property type="molecule type" value="Genomic_DNA"/>
</dbReference>
<keyword evidence="8" id="KW-1185">Reference proteome</keyword>
<evidence type="ECO:0000256" key="4">
    <source>
        <dbReference type="ARBA" id="ARBA00023163"/>
    </source>
</evidence>
<keyword evidence="3" id="KW-0805">Transcription regulation</keyword>
<sequence>MEPEECRDQLGEDHQSVLQHYRFATEQALARADFLHAKQLTIVQAAVLFLIARWRSGDVRFVWAMTAVVLRLAQGLGLHRDGTKLGIEPFDTEMRRRLWWHIYLLDIQTSEHQATTPQIFEGTYDTELPLNTDDSDLSPESEEPFMGRTGFTETTFFLIRCEFNMRYRQLMHGSSPKLSSNQLTIEDTTTALYELNTFIENQWLRFCDRTIPIQWVAATVTRVALARLWLTAHLSLQRTGELSTKVWQQRREVLFQTAIEILGFAHLLESSEETRQWSWMFQMYRQWHAFAFILSELCVRPPSALADRAWTIAILTYQWWQRDGPPKGWVLWEPLSHLIQRVATTRDNQQHTSQIEVSEDQIQETHFSFPADSLRIASIWTSQDLEPSTTETSLNQEAGPSSMDIYRETIVDTSLHRGDD</sequence>